<evidence type="ECO:0000313" key="1">
    <source>
        <dbReference type="EMBL" id="KAH9557014.1"/>
    </source>
</evidence>
<accession>A0ACB8HLA7</accession>
<name>A0ACB8HLA7_9BRYO</name>
<reference evidence="2" key="1">
    <citation type="journal article" date="2022" name="New Phytol.">
        <title>Phylogenomic structure and speciation in an emerging model: the Sphagnum magellanicum complex (Bryophyta).</title>
        <authorList>
            <person name="Shaw A.J."/>
            <person name="Piatkowski B."/>
            <person name="Duffy A.M."/>
            <person name="Aguero B."/>
            <person name="Imwattana K."/>
            <person name="Nieto-Lugilde M."/>
            <person name="Healey A."/>
            <person name="Weston D.J."/>
            <person name="Patel M.N."/>
            <person name="Schmutz J."/>
            <person name="Grimwood J."/>
            <person name="Yavitt J.B."/>
            <person name="Hassel K."/>
            <person name="Stenoien H.K."/>
            <person name="Flatberg K.I."/>
            <person name="Bickford C.P."/>
            <person name="Hicks K.A."/>
        </authorList>
    </citation>
    <scope>NUCLEOTIDE SEQUENCE [LARGE SCALE GENOMIC DNA]</scope>
</reference>
<proteinExistence type="predicted"/>
<comment type="caution">
    <text evidence="1">The sequence shown here is derived from an EMBL/GenBank/DDBJ whole genome shotgun (WGS) entry which is preliminary data.</text>
</comment>
<dbReference type="Proteomes" id="UP000828922">
    <property type="component" value="Linkage Group LG07"/>
</dbReference>
<dbReference type="EMBL" id="CM038913">
    <property type="protein sequence ID" value="KAH9557014.1"/>
    <property type="molecule type" value="Genomic_DNA"/>
</dbReference>
<gene>
    <name evidence="1" type="ORF">CY35_07G063600</name>
</gene>
<keyword evidence="2" id="KW-1185">Reference proteome</keyword>
<evidence type="ECO:0000313" key="2">
    <source>
        <dbReference type="Proteomes" id="UP000828922"/>
    </source>
</evidence>
<organism evidence="1 2">
    <name type="scientific">Sphagnum magellanicum</name>
    <dbReference type="NCBI Taxonomy" id="128215"/>
    <lineage>
        <taxon>Eukaryota</taxon>
        <taxon>Viridiplantae</taxon>
        <taxon>Streptophyta</taxon>
        <taxon>Embryophyta</taxon>
        <taxon>Bryophyta</taxon>
        <taxon>Sphagnophytina</taxon>
        <taxon>Sphagnopsida</taxon>
        <taxon>Sphagnales</taxon>
        <taxon>Sphagnaceae</taxon>
        <taxon>Sphagnum</taxon>
    </lineage>
</organism>
<sequence length="322" mass="34952">MAASRMTMAVSSTTIGSLTSRSEGVLVNNASRGSSSSLGGVLGGLASRIKIVQLRKSVKNFSTTVVRAGELEDSIYNINLDYLTPPLPDFNTLPGYDRSSSSPSPYDSPQRSRPYESSAPPPVLEEGPKLYVGNLPWTCDSQQLAEIFQDFGNVELVEVIYDRETSRSRGFGFVTMGSQEEATAAKEKLDGYVLGGRALTVSFPQANRGGGRPPSERPLRDRPFGGGGGGYDSENKLFVGNLSWSVDDESLRAKFSDYGKVLDARVIYDRETGRSRGFGFVTYSNADEVNDAIQNLDGADYDGRQIRVNLAGDKPPPRAREF</sequence>
<protein>
    <submittedName>
        <fullName evidence="1">Uncharacterized protein</fullName>
    </submittedName>
</protein>